<keyword evidence="4 5" id="KW-0720">Serine protease</keyword>
<dbReference type="PROSITE" id="PS00136">
    <property type="entry name" value="SUBTILASE_ASP"/>
    <property type="match status" value="1"/>
</dbReference>
<dbReference type="FunFam" id="3.40.50.200:FF:000014">
    <property type="entry name" value="Proteinase K"/>
    <property type="match status" value="1"/>
</dbReference>
<dbReference type="InterPro" id="IPR034193">
    <property type="entry name" value="PCSK9_ProteinaseK-like"/>
</dbReference>
<dbReference type="CDD" id="cd00257">
    <property type="entry name" value="beta-trefoil_FSCN-like"/>
    <property type="match status" value="2"/>
</dbReference>
<dbReference type="PANTHER" id="PTHR43806:SF11">
    <property type="entry name" value="CEREVISIN-RELATED"/>
    <property type="match status" value="1"/>
</dbReference>
<dbReference type="AlphaFoldDB" id="A0A136PRF6"/>
<dbReference type="Pfam" id="PF00082">
    <property type="entry name" value="Peptidase_S8"/>
    <property type="match status" value="1"/>
</dbReference>
<dbReference type="Gene3D" id="3.30.70.80">
    <property type="entry name" value="Peptidase S8 propeptide/proteinase inhibitor I9"/>
    <property type="match status" value="1"/>
</dbReference>
<feature type="chain" id="PRO_5038433638" evidence="7">
    <location>
        <begin position="25"/>
        <end position="680"/>
    </location>
</feature>
<feature type="active site" description="Charge relay system" evidence="5">
    <location>
        <position position="352"/>
    </location>
</feature>
<dbReference type="Gene3D" id="2.80.10.50">
    <property type="match status" value="2"/>
</dbReference>
<dbReference type="InterPro" id="IPR036852">
    <property type="entry name" value="Peptidase_S8/S53_dom_sf"/>
</dbReference>
<dbReference type="CDD" id="cd04077">
    <property type="entry name" value="Peptidases_S8_PCSK9_ProteinaseK_like"/>
    <property type="match status" value="1"/>
</dbReference>
<evidence type="ECO:0000256" key="3">
    <source>
        <dbReference type="ARBA" id="ARBA00022801"/>
    </source>
</evidence>
<keyword evidence="11" id="KW-1185">Reference proteome</keyword>
<feature type="domain" description="Peptidase S8/S53" evidence="8">
    <location>
        <begin position="158"/>
        <end position="385"/>
    </location>
</feature>
<dbReference type="PRINTS" id="PR00723">
    <property type="entry name" value="SUBTILISIN"/>
</dbReference>
<dbReference type="InterPro" id="IPR023827">
    <property type="entry name" value="Peptidase_S8_Asp-AS"/>
</dbReference>
<evidence type="ECO:0000256" key="5">
    <source>
        <dbReference type="PROSITE-ProRule" id="PRU01240"/>
    </source>
</evidence>
<dbReference type="PROSITE" id="PS51892">
    <property type="entry name" value="SUBTILASE"/>
    <property type="match status" value="1"/>
</dbReference>
<dbReference type="InterPro" id="IPR008999">
    <property type="entry name" value="Actin-crosslinking"/>
</dbReference>
<dbReference type="Proteomes" id="UP000070620">
    <property type="component" value="Unassembled WGS sequence"/>
</dbReference>
<feature type="domain" description="Inhibitor I9" evidence="9">
    <location>
        <begin position="57"/>
        <end position="120"/>
    </location>
</feature>
<dbReference type="GO" id="GO:0004252">
    <property type="term" value="F:serine-type endopeptidase activity"/>
    <property type="evidence" value="ECO:0007669"/>
    <property type="project" value="UniProtKB-UniRule"/>
</dbReference>
<reference evidence="10 11" key="1">
    <citation type="submission" date="2016-01" db="EMBL/GenBank/DDBJ databases">
        <title>Whole genome sequence and analysis of Micromonospora rosaria DSM 803, which can produce antibacterial substance rosamicin.</title>
        <authorList>
            <person name="Yang H."/>
            <person name="He X."/>
            <person name="Zhu D."/>
        </authorList>
    </citation>
    <scope>NUCLEOTIDE SEQUENCE [LARGE SCALE GENOMIC DNA]</scope>
    <source>
        <strain evidence="10 11">DSM 803</strain>
    </source>
</reference>
<feature type="signal peptide" evidence="7">
    <location>
        <begin position="1"/>
        <end position="24"/>
    </location>
</feature>
<dbReference type="OrthoDB" id="9798386at2"/>
<evidence type="ECO:0000256" key="6">
    <source>
        <dbReference type="RuleBase" id="RU003355"/>
    </source>
</evidence>
<dbReference type="InterPro" id="IPR015500">
    <property type="entry name" value="Peptidase_S8_subtilisin-rel"/>
</dbReference>
<dbReference type="PROSITE" id="PS00138">
    <property type="entry name" value="SUBTILASE_SER"/>
    <property type="match status" value="1"/>
</dbReference>
<dbReference type="SUPFAM" id="SSF52743">
    <property type="entry name" value="Subtilisin-like"/>
    <property type="match status" value="1"/>
</dbReference>
<evidence type="ECO:0000256" key="7">
    <source>
        <dbReference type="SAM" id="SignalP"/>
    </source>
</evidence>
<evidence type="ECO:0000259" key="8">
    <source>
        <dbReference type="Pfam" id="PF00082"/>
    </source>
</evidence>
<feature type="active site" description="Charge relay system" evidence="5">
    <location>
        <position position="166"/>
    </location>
</feature>
<dbReference type="PROSITE" id="PS51257">
    <property type="entry name" value="PROKAR_LIPOPROTEIN"/>
    <property type="match status" value="1"/>
</dbReference>
<comment type="similarity">
    <text evidence="1 5 6">Belongs to the peptidase S8 family.</text>
</comment>
<keyword evidence="7" id="KW-0732">Signal</keyword>
<evidence type="ECO:0000256" key="1">
    <source>
        <dbReference type="ARBA" id="ARBA00011073"/>
    </source>
</evidence>
<dbReference type="InterPro" id="IPR023828">
    <property type="entry name" value="Peptidase_S8_Ser-AS"/>
</dbReference>
<dbReference type="Pfam" id="PF05922">
    <property type="entry name" value="Inhibitor_I9"/>
    <property type="match status" value="1"/>
</dbReference>
<dbReference type="RefSeq" id="WP_067366546.1">
    <property type="nucleotide sequence ID" value="NZ_JBIUBN010000005.1"/>
</dbReference>
<dbReference type="SUPFAM" id="SSF50405">
    <property type="entry name" value="Actin-crosslinking proteins"/>
    <property type="match status" value="2"/>
</dbReference>
<protein>
    <submittedName>
        <fullName evidence="10">Peptidase S8</fullName>
    </submittedName>
</protein>
<name>A0A136PRF6_9ACTN</name>
<proteinExistence type="inferred from homology"/>
<dbReference type="EMBL" id="LRQV01000054">
    <property type="protein sequence ID" value="KXK60947.1"/>
    <property type="molecule type" value="Genomic_DNA"/>
</dbReference>
<sequence>MINRGVLRRSAVAGLALVSATSFACVATGGAALADPAAGPKRAPVRGAENPGAVPDRYIVVLKDKASASATRATASALTKAHGGKVRQVYTKALNGYSAAMTRAQAQRLAADPSVAYVEQVQKATASATQTSPPWGLDRVDQVSPKTNNTYTYPNTASNVTVYVLDSGIDVNHTDFGGRAVDGWDFIDNDPVAEDCDGHGTHVAGTVGGTKYGVAKGVKLVGVRVLDCYGGGTSEQILAGIDWVTANAAKPSVANMSLGFGGINQAVDDAVKRSIAAGITYVLAAGNSLQDACQISPANVPAAITVGATDKIDFRAWFSNYGRCLDIFAPGVSIVSAKAGTTSGSVAFNGTSMAAPHVAGAAALLLQSNPGWTPKQVRDSIVTNGSAGAVHDTLGSVDRMLRVGKNSVARSSFAFKARSNGLYVTAQNAGKDALLAKGAAIGGWEKFDIVDAGSGLVALRAKANGKYVSAQSSGTKPLLARATAIGGWERFQLVHNIDGTVSLKAQVNGKYVTTPSTGKSALIASKTTISTWEKFDLDAPAPVVSIKSKASNKFVTTPSTGKSPLIATKTSVGTWEKFEVVNLDGGFFALKALSNGKYVTAESAGTKPLIARSASVGSWQVFDFLEYNQDGTVYLRALIDDQAVTAGSAGTSQLISSKNINWGSETLGLGNGEKFFVAAV</sequence>
<gene>
    <name evidence="10" type="ORF">AWW66_16100</name>
</gene>
<dbReference type="GO" id="GO:0006508">
    <property type="term" value="P:proteolysis"/>
    <property type="evidence" value="ECO:0007669"/>
    <property type="project" value="UniProtKB-KW"/>
</dbReference>
<comment type="caution">
    <text evidence="10">The sequence shown here is derived from an EMBL/GenBank/DDBJ whole genome shotgun (WGS) entry which is preliminary data.</text>
</comment>
<evidence type="ECO:0000256" key="2">
    <source>
        <dbReference type="ARBA" id="ARBA00022670"/>
    </source>
</evidence>
<dbReference type="PANTHER" id="PTHR43806">
    <property type="entry name" value="PEPTIDASE S8"/>
    <property type="match status" value="1"/>
</dbReference>
<dbReference type="InterPro" id="IPR050131">
    <property type="entry name" value="Peptidase_S8_subtilisin-like"/>
</dbReference>
<keyword evidence="2 5" id="KW-0645">Protease</keyword>
<dbReference type="InterPro" id="IPR037045">
    <property type="entry name" value="S8pro/Inhibitor_I9_sf"/>
</dbReference>
<dbReference type="InterPro" id="IPR010259">
    <property type="entry name" value="S8pro/Inhibitor_I9"/>
</dbReference>
<dbReference type="Gene3D" id="3.40.50.200">
    <property type="entry name" value="Peptidase S8/S53 domain"/>
    <property type="match status" value="1"/>
</dbReference>
<evidence type="ECO:0000313" key="11">
    <source>
        <dbReference type="Proteomes" id="UP000070620"/>
    </source>
</evidence>
<evidence type="ECO:0000313" key="10">
    <source>
        <dbReference type="EMBL" id="KXK60947.1"/>
    </source>
</evidence>
<keyword evidence="3 5" id="KW-0378">Hydrolase</keyword>
<organism evidence="10 11">
    <name type="scientific">Micromonospora rosaria</name>
    <dbReference type="NCBI Taxonomy" id="47874"/>
    <lineage>
        <taxon>Bacteria</taxon>
        <taxon>Bacillati</taxon>
        <taxon>Actinomycetota</taxon>
        <taxon>Actinomycetes</taxon>
        <taxon>Micromonosporales</taxon>
        <taxon>Micromonosporaceae</taxon>
        <taxon>Micromonospora</taxon>
    </lineage>
</organism>
<dbReference type="InterPro" id="IPR022398">
    <property type="entry name" value="Peptidase_S8_His-AS"/>
</dbReference>
<dbReference type="InterPro" id="IPR000209">
    <property type="entry name" value="Peptidase_S8/S53_dom"/>
</dbReference>
<dbReference type="GO" id="GO:0005615">
    <property type="term" value="C:extracellular space"/>
    <property type="evidence" value="ECO:0007669"/>
    <property type="project" value="TreeGrafter"/>
</dbReference>
<dbReference type="PROSITE" id="PS00137">
    <property type="entry name" value="SUBTILASE_HIS"/>
    <property type="match status" value="1"/>
</dbReference>
<evidence type="ECO:0000259" key="9">
    <source>
        <dbReference type="Pfam" id="PF05922"/>
    </source>
</evidence>
<evidence type="ECO:0000256" key="4">
    <source>
        <dbReference type="ARBA" id="ARBA00022825"/>
    </source>
</evidence>
<feature type="active site" description="Charge relay system" evidence="5">
    <location>
        <position position="199"/>
    </location>
</feature>
<accession>A0A136PRF6</accession>